<dbReference type="EMBL" id="KV417587">
    <property type="protein sequence ID" value="KZP16990.1"/>
    <property type="molecule type" value="Genomic_DNA"/>
</dbReference>
<evidence type="ECO:0000313" key="4">
    <source>
        <dbReference type="Proteomes" id="UP000076532"/>
    </source>
</evidence>
<keyword evidence="4" id="KW-1185">Reference proteome</keyword>
<dbReference type="Pfam" id="PF00651">
    <property type="entry name" value="BTB"/>
    <property type="match status" value="1"/>
</dbReference>
<proteinExistence type="predicted"/>
<feature type="compositionally biased region" description="Basic and acidic residues" evidence="1">
    <location>
        <begin position="307"/>
        <end position="332"/>
    </location>
</feature>
<feature type="region of interest" description="Disordered" evidence="1">
    <location>
        <begin position="307"/>
        <end position="353"/>
    </location>
</feature>
<feature type="compositionally biased region" description="Basic residues" evidence="1">
    <location>
        <begin position="343"/>
        <end position="353"/>
    </location>
</feature>
<dbReference type="Proteomes" id="UP000076532">
    <property type="component" value="Unassembled WGS sequence"/>
</dbReference>
<protein>
    <recommendedName>
        <fullName evidence="2">BTB domain-containing protein</fullName>
    </recommendedName>
</protein>
<dbReference type="InterPro" id="IPR000210">
    <property type="entry name" value="BTB/POZ_dom"/>
</dbReference>
<dbReference type="PROSITE" id="PS50097">
    <property type="entry name" value="BTB"/>
    <property type="match status" value="1"/>
</dbReference>
<name>A0A166FN50_9AGAM</name>
<dbReference type="SUPFAM" id="SSF54695">
    <property type="entry name" value="POZ domain"/>
    <property type="match status" value="1"/>
</dbReference>
<evidence type="ECO:0000259" key="2">
    <source>
        <dbReference type="PROSITE" id="PS50097"/>
    </source>
</evidence>
<dbReference type="Gene3D" id="3.30.710.10">
    <property type="entry name" value="Potassium Channel Kv1.1, Chain A"/>
    <property type="match status" value="1"/>
</dbReference>
<accession>A0A166FN50</accession>
<dbReference type="OrthoDB" id="2593747at2759"/>
<evidence type="ECO:0000313" key="3">
    <source>
        <dbReference type="EMBL" id="KZP16990.1"/>
    </source>
</evidence>
<dbReference type="AlphaFoldDB" id="A0A166FN50"/>
<dbReference type="InterPro" id="IPR011333">
    <property type="entry name" value="SKP1/BTB/POZ_sf"/>
</dbReference>
<feature type="domain" description="BTB" evidence="2">
    <location>
        <begin position="71"/>
        <end position="135"/>
    </location>
</feature>
<dbReference type="STRING" id="436010.A0A166FN50"/>
<sequence length="370" mass="42168">MSSVSLSTFELIESPSYCSSECSTVVPIRPSLVVDDNLTGLKDVDPVNLAEPASQSSSPVFLDQDPDFFIEDVLSVFRVENCLFKVHRFFLDRESTRFPQGVSSTTHPIDLDGVSRFEFKSLMNFFYHGMHNTTTPSLPQWTALLSISTRFDMFKVRERAISEITSLRRDIDPIDQIALAQKYDVPAWLSDAYTALCERERPLAAEEARKMNGDIPYLIAEARENILKAQLEDHHSTCRATRGFVSVDPTHEASGKESQKSEIVRRVVDEVFGREERAREAQRLAAEQEIARQEGERVQKELYEREKEKQRKLKEAKEAKERAEEEIMRMESGDDYLPTQTWPKRKASGPRAKGKKILLPVLSTAEAAFE</sequence>
<organism evidence="3 4">
    <name type="scientific">Athelia psychrophila</name>
    <dbReference type="NCBI Taxonomy" id="1759441"/>
    <lineage>
        <taxon>Eukaryota</taxon>
        <taxon>Fungi</taxon>
        <taxon>Dikarya</taxon>
        <taxon>Basidiomycota</taxon>
        <taxon>Agaricomycotina</taxon>
        <taxon>Agaricomycetes</taxon>
        <taxon>Agaricomycetidae</taxon>
        <taxon>Atheliales</taxon>
        <taxon>Atheliaceae</taxon>
        <taxon>Athelia</taxon>
    </lineage>
</organism>
<reference evidence="3 4" key="1">
    <citation type="journal article" date="2016" name="Mol. Biol. Evol.">
        <title>Comparative Genomics of Early-Diverging Mushroom-Forming Fungi Provides Insights into the Origins of Lignocellulose Decay Capabilities.</title>
        <authorList>
            <person name="Nagy L.G."/>
            <person name="Riley R."/>
            <person name="Tritt A."/>
            <person name="Adam C."/>
            <person name="Daum C."/>
            <person name="Floudas D."/>
            <person name="Sun H."/>
            <person name="Yadav J.S."/>
            <person name="Pangilinan J."/>
            <person name="Larsson K.H."/>
            <person name="Matsuura K."/>
            <person name="Barry K."/>
            <person name="Labutti K."/>
            <person name="Kuo R."/>
            <person name="Ohm R.A."/>
            <person name="Bhattacharya S.S."/>
            <person name="Shirouzu T."/>
            <person name="Yoshinaga Y."/>
            <person name="Martin F.M."/>
            <person name="Grigoriev I.V."/>
            <person name="Hibbett D.S."/>
        </authorList>
    </citation>
    <scope>NUCLEOTIDE SEQUENCE [LARGE SCALE GENOMIC DNA]</scope>
    <source>
        <strain evidence="3 4">CBS 109695</strain>
    </source>
</reference>
<evidence type="ECO:0000256" key="1">
    <source>
        <dbReference type="SAM" id="MobiDB-lite"/>
    </source>
</evidence>
<dbReference type="CDD" id="cd18186">
    <property type="entry name" value="BTB_POZ_ZBTB_KLHL-like"/>
    <property type="match status" value="1"/>
</dbReference>
<gene>
    <name evidence="3" type="ORF">FIBSPDRAFT_1047107</name>
</gene>